<dbReference type="PATRIC" id="fig|927665.4.peg.1690"/>
<comment type="caution">
    <text evidence="1">The sequence shown here is derived from an EMBL/GenBank/DDBJ whole genome shotgun (WGS) entry which is preliminary data.</text>
</comment>
<dbReference type="EMBL" id="AQHV01000010">
    <property type="protein sequence ID" value="KKB57001.1"/>
    <property type="molecule type" value="Genomic_DNA"/>
</dbReference>
<evidence type="ECO:0000313" key="2">
    <source>
        <dbReference type="Proteomes" id="UP000033047"/>
    </source>
</evidence>
<evidence type="ECO:0008006" key="3">
    <source>
        <dbReference type="Google" id="ProtNLM"/>
    </source>
</evidence>
<dbReference type="InterPro" id="IPR011044">
    <property type="entry name" value="Quino_amine_DH_bsu"/>
</dbReference>
<accession>A0A0F5JGQ0</accession>
<name>A0A0F5JGQ0_9BACT</name>
<gene>
    <name evidence="1" type="ORF">HMPREF1535_01653</name>
</gene>
<organism evidence="1 2">
    <name type="scientific">Parabacteroides goldsteinii DSM 19448 = WAL 12034</name>
    <dbReference type="NCBI Taxonomy" id="927665"/>
    <lineage>
        <taxon>Bacteria</taxon>
        <taxon>Pseudomonadati</taxon>
        <taxon>Bacteroidota</taxon>
        <taxon>Bacteroidia</taxon>
        <taxon>Bacteroidales</taxon>
        <taxon>Tannerellaceae</taxon>
        <taxon>Parabacteroides</taxon>
    </lineage>
</organism>
<protein>
    <recommendedName>
        <fullName evidence="3">DUF4221 domain-containing protein</fullName>
    </recommendedName>
</protein>
<dbReference type="Pfam" id="PF15869">
    <property type="entry name" value="TolB_like"/>
    <property type="match status" value="1"/>
</dbReference>
<dbReference type="Proteomes" id="UP000033047">
    <property type="component" value="Unassembled WGS sequence"/>
</dbReference>
<dbReference type="HOGENOM" id="CLU_841568_0_0_10"/>
<evidence type="ECO:0000313" key="1">
    <source>
        <dbReference type="EMBL" id="KKB57001.1"/>
    </source>
</evidence>
<dbReference type="SUPFAM" id="SSF50969">
    <property type="entry name" value="YVTN repeat-like/Quinoprotein amine dehydrogenase"/>
    <property type="match status" value="1"/>
</dbReference>
<dbReference type="RefSeq" id="WP_082150387.1">
    <property type="nucleotide sequence ID" value="NZ_KQ033912.1"/>
</dbReference>
<reference evidence="1 2" key="1">
    <citation type="submission" date="2013-04" db="EMBL/GenBank/DDBJ databases">
        <title>The Genome Sequence of Parabacteroides goldsteinii DSM 19448.</title>
        <authorList>
            <consortium name="The Broad Institute Genomics Platform"/>
            <person name="Earl A."/>
            <person name="Ward D."/>
            <person name="Feldgarden M."/>
            <person name="Gevers D."/>
            <person name="Martens E."/>
            <person name="Sakamoto M."/>
            <person name="Benno Y."/>
            <person name="Song Y."/>
            <person name="Liu C."/>
            <person name="Lee J."/>
            <person name="Bolanos M."/>
            <person name="Vaisanen M.L."/>
            <person name="Finegold S.M."/>
            <person name="Walker B."/>
            <person name="Young S."/>
            <person name="Zeng Q."/>
            <person name="Gargeya S."/>
            <person name="Fitzgerald M."/>
            <person name="Haas B."/>
            <person name="Abouelleil A."/>
            <person name="Allen A.W."/>
            <person name="Alvarado L."/>
            <person name="Arachchi H.M."/>
            <person name="Berlin A.M."/>
            <person name="Chapman S.B."/>
            <person name="Gainer-Dewar J."/>
            <person name="Goldberg J."/>
            <person name="Griggs A."/>
            <person name="Gujja S."/>
            <person name="Hansen M."/>
            <person name="Howarth C."/>
            <person name="Imamovic A."/>
            <person name="Ireland A."/>
            <person name="Larimer J."/>
            <person name="McCowan C."/>
            <person name="Murphy C."/>
            <person name="Pearson M."/>
            <person name="Poon T.W."/>
            <person name="Priest M."/>
            <person name="Roberts A."/>
            <person name="Saif S."/>
            <person name="Shea T."/>
            <person name="Sisk P."/>
            <person name="Sykes S."/>
            <person name="Wortman J."/>
            <person name="Nusbaum C."/>
            <person name="Birren B."/>
        </authorList>
    </citation>
    <scope>NUCLEOTIDE SEQUENCE [LARGE SCALE GENOMIC DNA]</scope>
    <source>
        <strain evidence="1 2">DSM 19448</strain>
    </source>
</reference>
<proteinExistence type="predicted"/>
<dbReference type="AlphaFoldDB" id="A0A0F5JGQ0"/>
<sequence>MVVSFLSCQNKKEVYNVPNFPTEKRLTSHIITDSALIAYSYGMCVDDQNIYILSLVDNNWIQVYDKQTGALAGSGVKQGQGPGEVVMGISFYFDRESHLFNVYDQSQMRMNTYRFDREKQSFLFVDSKSFSDYKGVVRRAWPLENEAFLIDGQLGKDTIGLKRFQLFSKGNIEAEYNRFPVSETEKNPVFITASVSVSPDKRKMAVGTLFGGILEFFQLSDDINISSTCYFYSPEVNFSGGSLLPTDQTVYGFSALCATDALLYSVLIADKDPNQFNKICSFDWKGNEIAKYQTDCLVFNLCASDTDTNRLYAIAISQEKGFYLVSFDLE</sequence>